<reference evidence="1" key="1">
    <citation type="submission" date="2021-08" db="EMBL/GenBank/DDBJ databases">
        <title>WGS assembly of Ceratopteris richardii.</title>
        <authorList>
            <person name="Marchant D.B."/>
            <person name="Chen G."/>
            <person name="Jenkins J."/>
            <person name="Shu S."/>
            <person name="Leebens-Mack J."/>
            <person name="Grimwood J."/>
            <person name="Schmutz J."/>
            <person name="Soltis P."/>
            <person name="Soltis D."/>
            <person name="Chen Z.-H."/>
        </authorList>
    </citation>
    <scope>NUCLEOTIDE SEQUENCE</scope>
    <source>
        <strain evidence="1">Whitten #5841</strain>
        <tissue evidence="1">Leaf</tissue>
    </source>
</reference>
<comment type="caution">
    <text evidence="1">The sequence shown here is derived from an EMBL/GenBank/DDBJ whole genome shotgun (WGS) entry which is preliminary data.</text>
</comment>
<dbReference type="Proteomes" id="UP000825935">
    <property type="component" value="Chromosome 10"/>
</dbReference>
<organism evidence="1 2">
    <name type="scientific">Ceratopteris richardii</name>
    <name type="common">Triangle waterfern</name>
    <dbReference type="NCBI Taxonomy" id="49495"/>
    <lineage>
        <taxon>Eukaryota</taxon>
        <taxon>Viridiplantae</taxon>
        <taxon>Streptophyta</taxon>
        <taxon>Embryophyta</taxon>
        <taxon>Tracheophyta</taxon>
        <taxon>Polypodiopsida</taxon>
        <taxon>Polypodiidae</taxon>
        <taxon>Polypodiales</taxon>
        <taxon>Pteridineae</taxon>
        <taxon>Pteridaceae</taxon>
        <taxon>Parkerioideae</taxon>
        <taxon>Ceratopteris</taxon>
    </lineage>
</organism>
<keyword evidence="2" id="KW-1185">Reference proteome</keyword>
<dbReference type="EMBL" id="CM035415">
    <property type="protein sequence ID" value="KAH7427889.1"/>
    <property type="molecule type" value="Genomic_DNA"/>
</dbReference>
<sequence length="107" mass="12252">MVEISIVLRRKKRTSANVLHQHSAVDLQFFFLDPSPLHRDTAILAMTAVLSTKESLIHYGKSLHEKRCHRFETKKRKRNLSGKFGRPLQIVASCSGKQYSPQRGIHS</sequence>
<evidence type="ECO:0000313" key="2">
    <source>
        <dbReference type="Proteomes" id="UP000825935"/>
    </source>
</evidence>
<gene>
    <name evidence="1" type="ORF">KP509_10G065600</name>
</gene>
<dbReference type="AlphaFoldDB" id="A0A8T2TZT6"/>
<protein>
    <submittedName>
        <fullName evidence="1">Uncharacterized protein</fullName>
    </submittedName>
</protein>
<accession>A0A8T2TZT6</accession>
<proteinExistence type="predicted"/>
<dbReference type="EMBL" id="CM035415">
    <property type="protein sequence ID" value="KAH7427888.1"/>
    <property type="molecule type" value="Genomic_DNA"/>
</dbReference>
<name>A0A8T2TZT6_CERRI</name>
<evidence type="ECO:0000313" key="1">
    <source>
        <dbReference type="EMBL" id="KAH7427888.1"/>
    </source>
</evidence>